<dbReference type="InterPro" id="IPR031482">
    <property type="entry name" value="CBP_BcsN"/>
</dbReference>
<evidence type="ECO:0000256" key="2">
    <source>
        <dbReference type="SAM" id="SignalP"/>
    </source>
</evidence>
<proteinExistence type="predicted"/>
<feature type="region of interest" description="Disordered" evidence="1">
    <location>
        <begin position="229"/>
        <end position="287"/>
    </location>
</feature>
<name>A0A1C2DK63_9HYPH</name>
<gene>
    <name evidence="3" type="ORF">QV13_18705</name>
</gene>
<comment type="caution">
    <text evidence="3">The sequence shown here is derived from an EMBL/GenBank/DDBJ whole genome shotgun (WGS) entry which is preliminary data.</text>
</comment>
<dbReference type="Proteomes" id="UP000094412">
    <property type="component" value="Unassembled WGS sequence"/>
</dbReference>
<keyword evidence="2" id="KW-0732">Signal</keyword>
<evidence type="ECO:0000256" key="1">
    <source>
        <dbReference type="SAM" id="MobiDB-lite"/>
    </source>
</evidence>
<evidence type="ECO:0000313" key="4">
    <source>
        <dbReference type="Proteomes" id="UP000094412"/>
    </source>
</evidence>
<evidence type="ECO:0000313" key="3">
    <source>
        <dbReference type="EMBL" id="OCX15107.1"/>
    </source>
</evidence>
<dbReference type="EMBL" id="MDEO01000035">
    <property type="protein sequence ID" value="OCX15107.1"/>
    <property type="molecule type" value="Genomic_DNA"/>
</dbReference>
<feature type="signal peptide" evidence="2">
    <location>
        <begin position="1"/>
        <end position="22"/>
    </location>
</feature>
<dbReference type="Pfam" id="PF17038">
    <property type="entry name" value="CBP_BcsN"/>
    <property type="match status" value="1"/>
</dbReference>
<reference evidence="3 4" key="1">
    <citation type="submission" date="2016-08" db="EMBL/GenBank/DDBJ databases">
        <title>Whole genome sequence of Mesorhizobium sp. strain UASWS1009 isolated from industrial sewage.</title>
        <authorList>
            <person name="Crovadore J."/>
            <person name="Calmin G."/>
            <person name="Chablais R."/>
            <person name="Cochard B."/>
            <person name="Lefort F."/>
        </authorList>
    </citation>
    <scope>NUCLEOTIDE SEQUENCE [LARGE SCALE GENOMIC DNA]</scope>
    <source>
        <strain evidence="3 4">UASWS1009</strain>
    </source>
</reference>
<feature type="compositionally biased region" description="Pro residues" evidence="1">
    <location>
        <begin position="261"/>
        <end position="272"/>
    </location>
</feature>
<protein>
    <recommendedName>
        <fullName evidence="5">Cellulose biosynthesis protein BcsN</fullName>
    </recommendedName>
</protein>
<feature type="chain" id="PRO_5008659419" description="Cellulose biosynthesis protein BcsN" evidence="2">
    <location>
        <begin position="23"/>
        <end position="312"/>
    </location>
</feature>
<evidence type="ECO:0008006" key="5">
    <source>
        <dbReference type="Google" id="ProtNLM"/>
    </source>
</evidence>
<feature type="compositionally biased region" description="Low complexity" evidence="1">
    <location>
        <begin position="229"/>
        <end position="248"/>
    </location>
</feature>
<keyword evidence="4" id="KW-1185">Reference proteome</keyword>
<sequence>MLAATGGMVALLLAGCAQPQIASSTDTQMMSAEKAFAYPGPGGPAITAVLERRYANAIQQEIALATSAHTSGQNMLRVQLFGPVDTKTTGQTRLRDGFLPPSNISTELRQLFPGIRMARSPYYVQNRYGPFGYAVGRSTAGDTCIYAWQRLTSTGSTQTLIGNKGSVQIRLRLCDQSLPEHRLLQTMYDFTISSYFQSSGWNPYGDANPPDPLLGKSGAPIYPAAAGGPAVPDVRPAPVAAPVRSSARGSPARTQQALPQPVGPVVPPPPVSGAPGAEIPQTTTGKQVVVPSPRAAVIVPPPPCDPTTTNCR</sequence>
<accession>A0A1C2DK63</accession>
<dbReference type="AlphaFoldDB" id="A0A1C2DK63"/>
<organism evidence="3 4">
    <name type="scientific">Mesorhizobium hungaricum</name>
    <dbReference type="NCBI Taxonomy" id="1566387"/>
    <lineage>
        <taxon>Bacteria</taxon>
        <taxon>Pseudomonadati</taxon>
        <taxon>Pseudomonadota</taxon>
        <taxon>Alphaproteobacteria</taxon>
        <taxon>Hyphomicrobiales</taxon>
        <taxon>Phyllobacteriaceae</taxon>
        <taxon>Mesorhizobium</taxon>
    </lineage>
</organism>
<dbReference type="STRING" id="1566387.QV13_18705"/>